<keyword evidence="7 9" id="KW-0675">Receptor</keyword>
<keyword evidence="11" id="KW-1185">Reference proteome</keyword>
<feature type="transmembrane region" description="Helical" evidence="9">
    <location>
        <begin position="318"/>
        <end position="339"/>
    </location>
</feature>
<evidence type="ECO:0000256" key="5">
    <source>
        <dbReference type="ARBA" id="ARBA00022989"/>
    </source>
</evidence>
<dbReference type="GO" id="GO:0005549">
    <property type="term" value="F:odorant binding"/>
    <property type="evidence" value="ECO:0007669"/>
    <property type="project" value="InterPro"/>
</dbReference>
<keyword evidence="3 9" id="KW-0812">Transmembrane</keyword>
<evidence type="ECO:0000256" key="2">
    <source>
        <dbReference type="ARBA" id="ARBA00022606"/>
    </source>
</evidence>
<dbReference type="GO" id="GO:0005886">
    <property type="term" value="C:plasma membrane"/>
    <property type="evidence" value="ECO:0007669"/>
    <property type="project" value="UniProtKB-SubCell"/>
</dbReference>
<protein>
    <recommendedName>
        <fullName evidence="9">Odorant receptor</fullName>
    </recommendedName>
</protein>
<dbReference type="EMBL" id="OZ034832">
    <property type="protein sequence ID" value="CAL1689185.1"/>
    <property type="molecule type" value="Genomic_DNA"/>
</dbReference>
<keyword evidence="6 9" id="KW-0472">Membrane</keyword>
<evidence type="ECO:0000256" key="8">
    <source>
        <dbReference type="ARBA" id="ARBA00023224"/>
    </source>
</evidence>
<evidence type="ECO:0000256" key="6">
    <source>
        <dbReference type="ARBA" id="ARBA00023136"/>
    </source>
</evidence>
<feature type="transmembrane region" description="Helical" evidence="9">
    <location>
        <begin position="89"/>
        <end position="112"/>
    </location>
</feature>
<sequence>MINFSLFNDQSRFSPPVDSALLIGNYVSNEVQEYRKAFYKVHIRKMSGKEDCHHNIMYITQPTRNIMRALGVWPSIDKEKSICKKIYKLLLISVSYILLSCDLIPAIFYWIMEKTTRVRLQIIPVLLYNFMAAGQYGIFIFRDHQIRQCLKHVEDDWRNVINADARSMMLTSARTGRRLVAFCGVLMYGGALTFRTILPLSQGTFVTDENITIRLLACPGYYFSIDVQVSPTYEILFAIQCLSGLVSASIATGACGFTAIFVVHACGQLKILIDLMKKLVEKQWRAGYEVDDKLAEVVEHQIRIRNFLRLVQQTLHHVCLMEIMANTITICVLVYLMLMEWQNNNTAAVCTYLLCLTNVTIHVFMFCYTGEQLTVQAEQVATTSCELEWYRLPDRKARSVVLLMIMSNTPTKISAGKLIDLSLKTFGHVMKTAGAYFNMLRSITE</sequence>
<organism evidence="10 11">
    <name type="scientific">Lasius platythorax</name>
    <dbReference type="NCBI Taxonomy" id="488582"/>
    <lineage>
        <taxon>Eukaryota</taxon>
        <taxon>Metazoa</taxon>
        <taxon>Ecdysozoa</taxon>
        <taxon>Arthropoda</taxon>
        <taxon>Hexapoda</taxon>
        <taxon>Insecta</taxon>
        <taxon>Pterygota</taxon>
        <taxon>Neoptera</taxon>
        <taxon>Endopterygota</taxon>
        <taxon>Hymenoptera</taxon>
        <taxon>Apocrita</taxon>
        <taxon>Aculeata</taxon>
        <taxon>Formicoidea</taxon>
        <taxon>Formicidae</taxon>
        <taxon>Formicinae</taxon>
        <taxon>Lasius</taxon>
        <taxon>Lasius</taxon>
    </lineage>
</organism>
<evidence type="ECO:0000256" key="1">
    <source>
        <dbReference type="ARBA" id="ARBA00004141"/>
    </source>
</evidence>
<evidence type="ECO:0000256" key="7">
    <source>
        <dbReference type="ARBA" id="ARBA00023170"/>
    </source>
</evidence>
<keyword evidence="8 9" id="KW-0807">Transducer</keyword>
<dbReference type="InterPro" id="IPR004117">
    <property type="entry name" value="7tm6_olfct_rcpt"/>
</dbReference>
<evidence type="ECO:0000256" key="9">
    <source>
        <dbReference type="RuleBase" id="RU351113"/>
    </source>
</evidence>
<feature type="transmembrane region" description="Helical" evidence="9">
    <location>
        <begin position="118"/>
        <end position="141"/>
    </location>
</feature>
<dbReference type="AlphaFoldDB" id="A0AAV2PC63"/>
<keyword evidence="2 9" id="KW-0716">Sensory transduction</keyword>
<comment type="similarity">
    <text evidence="9">Belongs to the insect chemoreceptor superfamily. Heteromeric odorant receptor channel (TC 1.A.69) family.</text>
</comment>
<evidence type="ECO:0000256" key="4">
    <source>
        <dbReference type="ARBA" id="ARBA00022725"/>
    </source>
</evidence>
<dbReference type="GO" id="GO:0007165">
    <property type="term" value="P:signal transduction"/>
    <property type="evidence" value="ECO:0007669"/>
    <property type="project" value="UniProtKB-KW"/>
</dbReference>
<dbReference type="PANTHER" id="PTHR21137">
    <property type="entry name" value="ODORANT RECEPTOR"/>
    <property type="match status" value="1"/>
</dbReference>
<proteinExistence type="inferred from homology"/>
<feature type="transmembrane region" description="Helical" evidence="9">
    <location>
        <begin position="345"/>
        <end position="368"/>
    </location>
</feature>
<dbReference type="Proteomes" id="UP001497644">
    <property type="component" value="Chromosome 9"/>
</dbReference>
<gene>
    <name evidence="10" type="ORF">LPLAT_LOCUS14164</name>
</gene>
<evidence type="ECO:0000313" key="10">
    <source>
        <dbReference type="EMBL" id="CAL1689185.1"/>
    </source>
</evidence>
<dbReference type="PANTHER" id="PTHR21137:SF42">
    <property type="entry name" value="ODORANT RECEPTOR 83A"/>
    <property type="match status" value="1"/>
</dbReference>
<keyword evidence="4 9" id="KW-0552">Olfaction</keyword>
<feature type="transmembrane region" description="Helical" evidence="9">
    <location>
        <begin position="179"/>
        <end position="198"/>
    </location>
</feature>
<evidence type="ECO:0000313" key="11">
    <source>
        <dbReference type="Proteomes" id="UP001497644"/>
    </source>
</evidence>
<comment type="subcellular location">
    <subcellularLocation>
        <location evidence="9">Cell membrane</location>
        <topology evidence="9">Multi-pass membrane protein</topology>
    </subcellularLocation>
    <subcellularLocation>
        <location evidence="1">Membrane</location>
        <topology evidence="1">Multi-pass membrane protein</topology>
    </subcellularLocation>
</comment>
<dbReference type="Pfam" id="PF02949">
    <property type="entry name" value="7tm_6"/>
    <property type="match status" value="1"/>
</dbReference>
<accession>A0AAV2PC63</accession>
<evidence type="ECO:0000256" key="3">
    <source>
        <dbReference type="ARBA" id="ARBA00022692"/>
    </source>
</evidence>
<name>A0AAV2PC63_9HYME</name>
<reference evidence="10" key="1">
    <citation type="submission" date="2024-04" db="EMBL/GenBank/DDBJ databases">
        <authorList>
            <consortium name="Molecular Ecology Group"/>
        </authorList>
    </citation>
    <scope>NUCLEOTIDE SEQUENCE</scope>
</reference>
<comment type="caution">
    <text evidence="9">Lacks conserved residue(s) required for the propagation of feature annotation.</text>
</comment>
<keyword evidence="5 9" id="KW-1133">Transmembrane helix</keyword>
<dbReference type="GO" id="GO:0004984">
    <property type="term" value="F:olfactory receptor activity"/>
    <property type="evidence" value="ECO:0007669"/>
    <property type="project" value="InterPro"/>
</dbReference>
<feature type="transmembrane region" description="Helical" evidence="9">
    <location>
        <begin position="235"/>
        <end position="263"/>
    </location>
</feature>